<dbReference type="OrthoDB" id="5783963at2759"/>
<gene>
    <name evidence="1" type="ORF">FCALED_LOCUS16717</name>
</gene>
<organism evidence="1 2">
    <name type="scientific">Funneliformis caledonium</name>
    <dbReference type="NCBI Taxonomy" id="1117310"/>
    <lineage>
        <taxon>Eukaryota</taxon>
        <taxon>Fungi</taxon>
        <taxon>Fungi incertae sedis</taxon>
        <taxon>Mucoromycota</taxon>
        <taxon>Glomeromycotina</taxon>
        <taxon>Glomeromycetes</taxon>
        <taxon>Glomerales</taxon>
        <taxon>Glomeraceae</taxon>
        <taxon>Funneliformis</taxon>
    </lineage>
</organism>
<feature type="non-terminal residue" evidence="1">
    <location>
        <position position="55"/>
    </location>
</feature>
<keyword evidence="2" id="KW-1185">Reference proteome</keyword>
<dbReference type="EMBL" id="CAJVPQ010021115">
    <property type="protein sequence ID" value="CAG8757602.1"/>
    <property type="molecule type" value="Genomic_DNA"/>
</dbReference>
<accession>A0A9N9IYP9</accession>
<dbReference type="Proteomes" id="UP000789570">
    <property type="component" value="Unassembled WGS sequence"/>
</dbReference>
<evidence type="ECO:0000313" key="1">
    <source>
        <dbReference type="EMBL" id="CAG8757602.1"/>
    </source>
</evidence>
<name>A0A9N9IYP9_9GLOM</name>
<protein>
    <submittedName>
        <fullName evidence="1">15849_t:CDS:1</fullName>
    </submittedName>
</protein>
<reference evidence="1" key="1">
    <citation type="submission" date="2021-06" db="EMBL/GenBank/DDBJ databases">
        <authorList>
            <person name="Kallberg Y."/>
            <person name="Tangrot J."/>
            <person name="Rosling A."/>
        </authorList>
    </citation>
    <scope>NUCLEOTIDE SEQUENCE</scope>
    <source>
        <strain evidence="1">UK204</strain>
    </source>
</reference>
<sequence length="55" mass="6474">NDVYSGFLSQESEIAVQKSREELKELRFAYRFKKGLYNENEKFEGILTTRLIVVS</sequence>
<feature type="non-terminal residue" evidence="1">
    <location>
        <position position="1"/>
    </location>
</feature>
<comment type="caution">
    <text evidence="1">The sequence shown here is derived from an EMBL/GenBank/DDBJ whole genome shotgun (WGS) entry which is preliminary data.</text>
</comment>
<evidence type="ECO:0000313" key="2">
    <source>
        <dbReference type="Proteomes" id="UP000789570"/>
    </source>
</evidence>
<dbReference type="AlphaFoldDB" id="A0A9N9IYP9"/>
<proteinExistence type="predicted"/>